<organism evidence="4 5">
    <name type="scientific">Clydaea vesicula</name>
    <dbReference type="NCBI Taxonomy" id="447962"/>
    <lineage>
        <taxon>Eukaryota</taxon>
        <taxon>Fungi</taxon>
        <taxon>Fungi incertae sedis</taxon>
        <taxon>Chytridiomycota</taxon>
        <taxon>Chytridiomycota incertae sedis</taxon>
        <taxon>Chytridiomycetes</taxon>
        <taxon>Lobulomycetales</taxon>
        <taxon>Lobulomycetaceae</taxon>
        <taxon>Clydaea</taxon>
    </lineage>
</organism>
<comment type="caution">
    <text evidence="4">The sequence shown here is derived from an EMBL/GenBank/DDBJ whole genome shotgun (WGS) entry which is preliminary data.</text>
</comment>
<dbReference type="GO" id="GO:1990904">
    <property type="term" value="C:ribonucleoprotein complex"/>
    <property type="evidence" value="ECO:0007669"/>
    <property type="project" value="UniProtKB-KW"/>
</dbReference>
<keyword evidence="2" id="KW-0689">Ribosomal protein</keyword>
<dbReference type="Proteomes" id="UP001211065">
    <property type="component" value="Unassembled WGS sequence"/>
</dbReference>
<evidence type="ECO:0000256" key="3">
    <source>
        <dbReference type="ARBA" id="ARBA00023274"/>
    </source>
</evidence>
<dbReference type="InterPro" id="IPR001147">
    <property type="entry name" value="Ribosomal_eL21"/>
</dbReference>
<dbReference type="SUPFAM" id="SSF50104">
    <property type="entry name" value="Translation proteins SH3-like domain"/>
    <property type="match status" value="1"/>
</dbReference>
<dbReference type="EMBL" id="JADGJW010000528">
    <property type="protein sequence ID" value="KAJ3215659.1"/>
    <property type="molecule type" value="Genomic_DNA"/>
</dbReference>
<sequence length="160" mass="18222">MPHSFGLRARTRHLFSRNFREKGSIPLSTYLKTYKVGDIVDIKVNGAIHKGMPHKYYQGKTGVIYNVTKSSVGVIFHKVVGNRYLEKRVNVRIEHIKHSKCRENFVKRVKENAEKKRDAKAKGVSINVKRQPLGPRPAHYVSTKNNLPTTVSPVAYEALV</sequence>
<evidence type="ECO:0008006" key="6">
    <source>
        <dbReference type="Google" id="ProtNLM"/>
    </source>
</evidence>
<dbReference type="GO" id="GO:0006412">
    <property type="term" value="P:translation"/>
    <property type="evidence" value="ECO:0007669"/>
    <property type="project" value="InterPro"/>
</dbReference>
<gene>
    <name evidence="4" type="ORF">HK099_006247</name>
</gene>
<reference evidence="4" key="1">
    <citation type="submission" date="2020-05" db="EMBL/GenBank/DDBJ databases">
        <title>Phylogenomic resolution of chytrid fungi.</title>
        <authorList>
            <person name="Stajich J.E."/>
            <person name="Amses K."/>
            <person name="Simmons R."/>
            <person name="Seto K."/>
            <person name="Myers J."/>
            <person name="Bonds A."/>
            <person name="Quandt C.A."/>
            <person name="Barry K."/>
            <person name="Liu P."/>
            <person name="Grigoriev I."/>
            <person name="Longcore J.E."/>
            <person name="James T.Y."/>
        </authorList>
    </citation>
    <scope>NUCLEOTIDE SEQUENCE</scope>
    <source>
        <strain evidence="4">JEL0476</strain>
    </source>
</reference>
<dbReference type="Gene3D" id="6.10.250.3260">
    <property type="match status" value="1"/>
</dbReference>
<dbReference type="InterPro" id="IPR008991">
    <property type="entry name" value="Translation_prot_SH3-like_sf"/>
</dbReference>
<accession>A0AAD5U0H8</accession>
<dbReference type="PROSITE" id="PS01171">
    <property type="entry name" value="RIBOSOMAL_L21E"/>
    <property type="match status" value="1"/>
</dbReference>
<dbReference type="GO" id="GO:0005840">
    <property type="term" value="C:ribosome"/>
    <property type="evidence" value="ECO:0007669"/>
    <property type="project" value="UniProtKB-KW"/>
</dbReference>
<keyword evidence="3" id="KW-0687">Ribonucleoprotein</keyword>
<dbReference type="GO" id="GO:0003735">
    <property type="term" value="F:structural constituent of ribosome"/>
    <property type="evidence" value="ECO:0007669"/>
    <property type="project" value="InterPro"/>
</dbReference>
<proteinExistence type="inferred from homology"/>
<dbReference type="InterPro" id="IPR036948">
    <property type="entry name" value="Ribosomal_eL21_sf"/>
</dbReference>
<evidence type="ECO:0000313" key="4">
    <source>
        <dbReference type="EMBL" id="KAJ3215659.1"/>
    </source>
</evidence>
<comment type="similarity">
    <text evidence="1">Belongs to the eukaryotic ribosomal protein eL21 family.</text>
</comment>
<evidence type="ECO:0000256" key="1">
    <source>
        <dbReference type="ARBA" id="ARBA00008427"/>
    </source>
</evidence>
<dbReference type="InterPro" id="IPR018259">
    <property type="entry name" value="Ribosomal_eL21_CS"/>
</dbReference>
<name>A0AAD5U0H8_9FUNG</name>
<dbReference type="FunFam" id="6.10.250.3260:FF:000001">
    <property type="entry name" value="60S ribosomal protein L21"/>
    <property type="match status" value="1"/>
</dbReference>
<dbReference type="AlphaFoldDB" id="A0AAD5U0H8"/>
<dbReference type="PANTHER" id="PTHR20981">
    <property type="entry name" value="60S RIBOSOMAL PROTEIN L21"/>
    <property type="match status" value="1"/>
</dbReference>
<dbReference type="Pfam" id="PF01157">
    <property type="entry name" value="Ribosomal_L21e"/>
    <property type="match status" value="1"/>
</dbReference>
<protein>
    <recommendedName>
        <fullName evidence="6">60S ribosomal protein L21</fullName>
    </recommendedName>
</protein>
<keyword evidence="5" id="KW-1185">Reference proteome</keyword>
<dbReference type="FunFam" id="2.30.30.70:FF:000001">
    <property type="entry name" value="60S ribosomal protein L21"/>
    <property type="match status" value="1"/>
</dbReference>
<evidence type="ECO:0000313" key="5">
    <source>
        <dbReference type="Proteomes" id="UP001211065"/>
    </source>
</evidence>
<evidence type="ECO:0000256" key="2">
    <source>
        <dbReference type="ARBA" id="ARBA00022980"/>
    </source>
</evidence>
<dbReference type="Gene3D" id="2.30.30.70">
    <property type="entry name" value="Ribosomal protein L21"/>
    <property type="match status" value="1"/>
</dbReference>